<comment type="caution">
    <text evidence="2">The sequence shown here is derived from an EMBL/GenBank/DDBJ whole genome shotgun (WGS) entry which is preliminary data.</text>
</comment>
<sequence>ARVFGFALQPNEKEHPEYYDSILNGVEIFKINGSDGNLAGPNPIPGSWVIPYIESHKSDVVRPRTSSVKRATSNSDKVYDYVAHGIMREHLYKTQNASLPWKKRLEMCIGAARGLHFLHTGAKTTNIMLDERWVAKFSDIKLAKTDFIVDHTQKISAAMKGTIDPEYYRRRQLTDSDYTWNSDVKPKLLSSFGDSKTSPAATQDHYVHKVPYTTASLGKQVGLARVFGFALHPNEKEHPEYYDSILNGVEIFKINGSDGNLAGPNPIPGSWVIPYIESHKSDVVRPRPSCMLQGWVSSLLFSEIKVATKNFDESWLLGLGGFGKVYRVDVEMLMVVQMKL</sequence>
<evidence type="ECO:0000313" key="3">
    <source>
        <dbReference type="Proteomes" id="UP000712281"/>
    </source>
</evidence>
<dbReference type="PANTHER" id="PTHR27003">
    <property type="entry name" value="OS07G0166700 PROTEIN"/>
    <property type="match status" value="1"/>
</dbReference>
<dbReference type="GO" id="GO:0004714">
    <property type="term" value="F:transmembrane receptor protein tyrosine kinase activity"/>
    <property type="evidence" value="ECO:0007669"/>
    <property type="project" value="InterPro"/>
</dbReference>
<name>A0A8S9G046_BRACR</name>
<dbReference type="AlphaFoldDB" id="A0A8S9G046"/>
<dbReference type="PANTHER" id="PTHR27003:SF370">
    <property type="entry name" value="PROTEIN KINASE DOMAIN-CONTAINING PROTEIN"/>
    <property type="match status" value="1"/>
</dbReference>
<feature type="domain" description="Serine-threonine/tyrosine-protein kinase catalytic" evidence="1">
    <location>
        <begin position="78"/>
        <end position="184"/>
    </location>
</feature>
<feature type="non-terminal residue" evidence="2">
    <location>
        <position position="1"/>
    </location>
</feature>
<evidence type="ECO:0000313" key="2">
    <source>
        <dbReference type="EMBL" id="KAF2539310.1"/>
    </source>
</evidence>
<dbReference type="Pfam" id="PF07714">
    <property type="entry name" value="PK_Tyr_Ser-Thr"/>
    <property type="match status" value="1"/>
</dbReference>
<proteinExistence type="predicted"/>
<dbReference type="Proteomes" id="UP000712281">
    <property type="component" value="Unassembled WGS sequence"/>
</dbReference>
<dbReference type="Gene3D" id="1.10.510.10">
    <property type="entry name" value="Transferase(Phosphotransferase) domain 1"/>
    <property type="match status" value="1"/>
</dbReference>
<reference evidence="2" key="1">
    <citation type="submission" date="2019-12" db="EMBL/GenBank/DDBJ databases">
        <title>Genome sequencing and annotation of Brassica cretica.</title>
        <authorList>
            <person name="Studholme D.J."/>
            <person name="Sarris P.F."/>
        </authorList>
    </citation>
    <scope>NUCLEOTIDE SEQUENCE</scope>
    <source>
        <strain evidence="2">PFS-001/15</strain>
        <tissue evidence="2">Leaf</tissue>
    </source>
</reference>
<dbReference type="SUPFAM" id="SSF56112">
    <property type="entry name" value="Protein kinase-like (PK-like)"/>
    <property type="match status" value="1"/>
</dbReference>
<dbReference type="InterPro" id="IPR045272">
    <property type="entry name" value="ANXUR1/2-like"/>
</dbReference>
<dbReference type="InterPro" id="IPR001245">
    <property type="entry name" value="Ser-Thr/Tyr_kinase_cat_dom"/>
</dbReference>
<protein>
    <recommendedName>
        <fullName evidence="1">Serine-threonine/tyrosine-protein kinase catalytic domain-containing protein</fullName>
    </recommendedName>
</protein>
<dbReference type="InterPro" id="IPR011009">
    <property type="entry name" value="Kinase-like_dom_sf"/>
</dbReference>
<dbReference type="GO" id="GO:0009506">
    <property type="term" value="C:plasmodesma"/>
    <property type="evidence" value="ECO:0007669"/>
    <property type="project" value="TreeGrafter"/>
</dbReference>
<evidence type="ECO:0000259" key="1">
    <source>
        <dbReference type="Pfam" id="PF07714"/>
    </source>
</evidence>
<dbReference type="EMBL" id="QGKW02002228">
    <property type="protein sequence ID" value="KAF2539310.1"/>
    <property type="molecule type" value="Genomic_DNA"/>
</dbReference>
<dbReference type="GO" id="GO:0005886">
    <property type="term" value="C:plasma membrane"/>
    <property type="evidence" value="ECO:0007669"/>
    <property type="project" value="TreeGrafter"/>
</dbReference>
<organism evidence="2 3">
    <name type="scientific">Brassica cretica</name>
    <name type="common">Mustard</name>
    <dbReference type="NCBI Taxonomy" id="69181"/>
    <lineage>
        <taxon>Eukaryota</taxon>
        <taxon>Viridiplantae</taxon>
        <taxon>Streptophyta</taxon>
        <taxon>Embryophyta</taxon>
        <taxon>Tracheophyta</taxon>
        <taxon>Spermatophyta</taxon>
        <taxon>Magnoliopsida</taxon>
        <taxon>eudicotyledons</taxon>
        <taxon>Gunneridae</taxon>
        <taxon>Pentapetalae</taxon>
        <taxon>rosids</taxon>
        <taxon>malvids</taxon>
        <taxon>Brassicales</taxon>
        <taxon>Brassicaceae</taxon>
        <taxon>Brassiceae</taxon>
        <taxon>Brassica</taxon>
    </lineage>
</organism>
<accession>A0A8S9G046</accession>
<dbReference type="Gene3D" id="3.30.200.20">
    <property type="entry name" value="Phosphorylase Kinase, domain 1"/>
    <property type="match status" value="1"/>
</dbReference>
<gene>
    <name evidence="2" type="ORF">F2Q68_00022114</name>
</gene>